<evidence type="ECO:0000259" key="9">
    <source>
        <dbReference type="PROSITE" id="PS52029"/>
    </source>
</evidence>
<evidence type="ECO:0000256" key="1">
    <source>
        <dbReference type="ARBA" id="ARBA00004752"/>
    </source>
</evidence>
<dbReference type="InterPro" id="IPR022029">
    <property type="entry name" value="YoaR-like_PG-bd"/>
</dbReference>
<reference evidence="10" key="1">
    <citation type="journal article" date="2021" name="PeerJ">
        <title>Extensive microbial diversity within the chicken gut microbiome revealed by metagenomics and culture.</title>
        <authorList>
            <person name="Gilroy R."/>
            <person name="Ravi A."/>
            <person name="Getino M."/>
            <person name="Pursley I."/>
            <person name="Horton D.L."/>
            <person name="Alikhan N.F."/>
            <person name="Baker D."/>
            <person name="Gharbi K."/>
            <person name="Hall N."/>
            <person name="Watson M."/>
            <person name="Adriaenssens E.M."/>
            <person name="Foster-Nyarko E."/>
            <person name="Jarju S."/>
            <person name="Secka A."/>
            <person name="Antonio M."/>
            <person name="Oren A."/>
            <person name="Chaudhuri R.R."/>
            <person name="La Ragione R."/>
            <person name="Hildebrand F."/>
            <person name="Pallen M.J."/>
        </authorList>
    </citation>
    <scope>NUCLEOTIDE SEQUENCE</scope>
    <source>
        <strain evidence="10">CHK195-6426</strain>
    </source>
</reference>
<name>A0A9D1R6D2_9FIRM</name>
<dbReference type="PROSITE" id="PS52029">
    <property type="entry name" value="LD_TPASE"/>
    <property type="match status" value="1"/>
</dbReference>
<dbReference type="PANTHER" id="PTHR30582:SF33">
    <property type="entry name" value="EXPORTED PROTEIN"/>
    <property type="match status" value="1"/>
</dbReference>
<dbReference type="SUPFAM" id="SSF143985">
    <property type="entry name" value="L,D-transpeptidase pre-catalytic domain-like"/>
    <property type="match status" value="1"/>
</dbReference>
<feature type="active site" description="Nucleophile" evidence="6">
    <location>
        <position position="492"/>
    </location>
</feature>
<evidence type="ECO:0000256" key="8">
    <source>
        <dbReference type="SAM" id="Phobius"/>
    </source>
</evidence>
<dbReference type="SUPFAM" id="SSF141523">
    <property type="entry name" value="L,D-transpeptidase catalytic domain-like"/>
    <property type="match status" value="1"/>
</dbReference>
<gene>
    <name evidence="10" type="ORF">H9742_05110</name>
</gene>
<keyword evidence="4 6" id="KW-0573">Peptidoglycan synthesis</keyword>
<feature type="region of interest" description="Disordered" evidence="7">
    <location>
        <begin position="1"/>
        <end position="49"/>
    </location>
</feature>
<organism evidence="10 11">
    <name type="scientific">Candidatus Acetatifactor stercoripullorum</name>
    <dbReference type="NCBI Taxonomy" id="2838414"/>
    <lineage>
        <taxon>Bacteria</taxon>
        <taxon>Bacillati</taxon>
        <taxon>Bacillota</taxon>
        <taxon>Clostridia</taxon>
        <taxon>Lachnospirales</taxon>
        <taxon>Lachnospiraceae</taxon>
        <taxon>Acetatifactor</taxon>
    </lineage>
</organism>
<dbReference type="Proteomes" id="UP000824265">
    <property type="component" value="Unassembled WGS sequence"/>
</dbReference>
<feature type="compositionally biased region" description="Polar residues" evidence="7">
    <location>
        <begin position="26"/>
        <end position="36"/>
    </location>
</feature>
<keyword evidence="2" id="KW-0808">Transferase</keyword>
<dbReference type="InterPro" id="IPR005490">
    <property type="entry name" value="LD_TPept_cat_dom"/>
</dbReference>
<dbReference type="EMBL" id="DXGH01000027">
    <property type="protein sequence ID" value="HIW80902.1"/>
    <property type="molecule type" value="Genomic_DNA"/>
</dbReference>
<dbReference type="GO" id="GO:0071972">
    <property type="term" value="F:peptidoglycan L,D-transpeptidase activity"/>
    <property type="evidence" value="ECO:0007669"/>
    <property type="project" value="TreeGrafter"/>
</dbReference>
<evidence type="ECO:0000256" key="2">
    <source>
        <dbReference type="ARBA" id="ARBA00022679"/>
    </source>
</evidence>
<dbReference type="Gene3D" id="2.40.440.10">
    <property type="entry name" value="L,D-transpeptidase catalytic domain-like"/>
    <property type="match status" value="1"/>
</dbReference>
<dbReference type="InterPro" id="IPR038063">
    <property type="entry name" value="Transpep_catalytic_dom"/>
</dbReference>
<dbReference type="InterPro" id="IPR050979">
    <property type="entry name" value="LD-transpeptidase"/>
</dbReference>
<dbReference type="Gene3D" id="3.10.20.800">
    <property type="match status" value="1"/>
</dbReference>
<evidence type="ECO:0000256" key="3">
    <source>
        <dbReference type="ARBA" id="ARBA00022960"/>
    </source>
</evidence>
<dbReference type="InterPro" id="IPR038054">
    <property type="entry name" value="LD_TPept-like_central_sf"/>
</dbReference>
<dbReference type="GO" id="GO:0008360">
    <property type="term" value="P:regulation of cell shape"/>
    <property type="evidence" value="ECO:0007669"/>
    <property type="project" value="UniProtKB-UniRule"/>
</dbReference>
<comment type="caution">
    <text evidence="10">The sequence shown here is derived from an EMBL/GenBank/DDBJ whole genome shotgun (WGS) entry which is preliminary data.</text>
</comment>
<dbReference type="AlphaFoldDB" id="A0A9D1R6D2"/>
<keyword evidence="8" id="KW-1133">Transmembrane helix</keyword>
<accession>A0A9D1R6D2</accession>
<sequence length="518" mass="57696">MSQTKIEDQKQAQKSTVRTQEEEALQQKTETLQQDAEAQKQTGKTSGKKKKKRRRIAAFAVSVLLALLFLAYGGTAIYYQSHFLPNTYINQINCSNLDASQTALLLDRQAQSYTLEVTGRGKTKGQQEVLGVIEAQDIGFTSQGTEEALQTLLAQQNSLLWIQAVLGGKAYRHDLAGSYTFEEELLEETLKSWEAFQEKNMTAPQNAYISEYSEKGYEIIPETEGTLLDSDAAVKSISEAVAAGENAVSLEETGCYVEASVKAEDAQLTEACSTMNTWVSTYITYDWNGTQIVVDGEQIHEWISLEGEEPVLDEEAVEEFVADTARELDTYGKNRKFTTVLGTELTLPSGGYGWRTDREGESQELIQLIYQGSVLEKEPLYTSRGANKGSDDIGDSYVEIDLSNQHLYLFWEGEIVLESDFVSGDMTKSGRMTPPGVFGLTYKTRNAVLRGEDYETPVNYWMPFNGNIGMHDATWRSSFGGSIYITNGSHGCVNLPLDKAAQIYEYVSTGFPVICYYY</sequence>
<keyword evidence="8" id="KW-0472">Membrane</keyword>
<evidence type="ECO:0000256" key="7">
    <source>
        <dbReference type="SAM" id="MobiDB-lite"/>
    </source>
</evidence>
<evidence type="ECO:0000313" key="10">
    <source>
        <dbReference type="EMBL" id="HIW80902.1"/>
    </source>
</evidence>
<proteinExistence type="predicted"/>
<evidence type="ECO:0000256" key="5">
    <source>
        <dbReference type="ARBA" id="ARBA00023316"/>
    </source>
</evidence>
<dbReference type="PANTHER" id="PTHR30582">
    <property type="entry name" value="L,D-TRANSPEPTIDASE"/>
    <property type="match status" value="1"/>
</dbReference>
<dbReference type="GO" id="GO:0005576">
    <property type="term" value="C:extracellular region"/>
    <property type="evidence" value="ECO:0007669"/>
    <property type="project" value="TreeGrafter"/>
</dbReference>
<evidence type="ECO:0000256" key="4">
    <source>
        <dbReference type="ARBA" id="ARBA00022984"/>
    </source>
</evidence>
<keyword evidence="5 6" id="KW-0961">Cell wall biogenesis/degradation</keyword>
<evidence type="ECO:0000256" key="6">
    <source>
        <dbReference type="PROSITE-ProRule" id="PRU01373"/>
    </source>
</evidence>
<protein>
    <submittedName>
        <fullName evidence="10">L,D-transpeptidase/peptidoglycan binding protein</fullName>
    </submittedName>
</protein>
<keyword evidence="3 6" id="KW-0133">Cell shape</keyword>
<dbReference type="Pfam" id="PF03734">
    <property type="entry name" value="YkuD"/>
    <property type="match status" value="1"/>
</dbReference>
<feature type="active site" description="Proton donor/acceptor" evidence="6">
    <location>
        <position position="471"/>
    </location>
</feature>
<reference evidence="10" key="2">
    <citation type="submission" date="2021-04" db="EMBL/GenBank/DDBJ databases">
        <authorList>
            <person name="Gilroy R."/>
        </authorList>
    </citation>
    <scope>NUCLEOTIDE SEQUENCE</scope>
    <source>
        <strain evidence="10">CHK195-6426</strain>
    </source>
</reference>
<dbReference type="Pfam" id="PF12229">
    <property type="entry name" value="PG_binding_4"/>
    <property type="match status" value="2"/>
</dbReference>
<dbReference type="GO" id="GO:0018104">
    <property type="term" value="P:peptidoglycan-protein cross-linking"/>
    <property type="evidence" value="ECO:0007669"/>
    <property type="project" value="TreeGrafter"/>
</dbReference>
<feature type="domain" description="L,D-TPase catalytic" evidence="9">
    <location>
        <begin position="396"/>
        <end position="516"/>
    </location>
</feature>
<feature type="transmembrane region" description="Helical" evidence="8">
    <location>
        <begin position="56"/>
        <end position="79"/>
    </location>
</feature>
<feature type="compositionally biased region" description="Basic and acidic residues" evidence="7">
    <location>
        <begin position="1"/>
        <end position="11"/>
    </location>
</feature>
<comment type="pathway">
    <text evidence="1 6">Cell wall biogenesis; peptidoglycan biosynthesis.</text>
</comment>
<keyword evidence="8" id="KW-0812">Transmembrane</keyword>
<evidence type="ECO:0000313" key="11">
    <source>
        <dbReference type="Proteomes" id="UP000824265"/>
    </source>
</evidence>
<dbReference type="GO" id="GO:0071555">
    <property type="term" value="P:cell wall organization"/>
    <property type="evidence" value="ECO:0007669"/>
    <property type="project" value="UniProtKB-UniRule"/>
</dbReference>
<dbReference type="GO" id="GO:0016740">
    <property type="term" value="F:transferase activity"/>
    <property type="evidence" value="ECO:0007669"/>
    <property type="project" value="UniProtKB-KW"/>
</dbReference>
<dbReference type="CDD" id="cd16913">
    <property type="entry name" value="YkuD_like"/>
    <property type="match status" value="1"/>
</dbReference>